<accession>A0A0F4GT20</accession>
<proteinExistence type="predicted"/>
<dbReference type="OrthoDB" id="2993351at2759"/>
<dbReference type="Proteomes" id="UP000033647">
    <property type="component" value="Unassembled WGS sequence"/>
</dbReference>
<name>A0A0F4GT20_9PEZI</name>
<protein>
    <recommendedName>
        <fullName evidence="1">DUF3669 domain-containing protein</fullName>
    </recommendedName>
</protein>
<organism evidence="2 3">
    <name type="scientific">Zymoseptoria brevis</name>
    <dbReference type="NCBI Taxonomy" id="1047168"/>
    <lineage>
        <taxon>Eukaryota</taxon>
        <taxon>Fungi</taxon>
        <taxon>Dikarya</taxon>
        <taxon>Ascomycota</taxon>
        <taxon>Pezizomycotina</taxon>
        <taxon>Dothideomycetes</taxon>
        <taxon>Dothideomycetidae</taxon>
        <taxon>Mycosphaerellales</taxon>
        <taxon>Mycosphaerellaceae</taxon>
        <taxon>Zymoseptoria</taxon>
    </lineage>
</organism>
<evidence type="ECO:0000259" key="1">
    <source>
        <dbReference type="Pfam" id="PF12417"/>
    </source>
</evidence>
<dbReference type="PANTHER" id="PTHR40780:SF2">
    <property type="entry name" value="DUF3669 DOMAIN-CONTAINING PROTEIN"/>
    <property type="match status" value="1"/>
</dbReference>
<dbReference type="Pfam" id="PF12417">
    <property type="entry name" value="DUF3669"/>
    <property type="match status" value="1"/>
</dbReference>
<comment type="caution">
    <text evidence="2">The sequence shown here is derived from an EMBL/GenBank/DDBJ whole genome shotgun (WGS) entry which is preliminary data.</text>
</comment>
<sequence>MTSLMARSLRAAGDLTGLEFLDDTALKKYGPEQMLSRMLSTKSYISTNSSQAAREQDAQDVGVSTARHVGEGQCGIVYALQGTDFVLKIPKQGKADELFEDVKMHKTIEEAFESLRFRVRPDINIPRFGEWIHPSNQQFWKGHLSSFPPGTKETYGLLSARIFPLPEPVRTAIFKAFAPATMTKSSTQMAALLTESKNKDCLVRMYLGRRAERKPSDSFKLRNFELLVNEAEWLRLDTSAFADTLGRTLAALHWQAGVDANDVEFVLGSSPMIMPAATASDYSERTKDDARFVSQGLDFTKRSVRLWLLDFNRCQKFPRSDAGLKLIIDGFLWNDPYYPRPGSKNEKDQALWRTFKSAYLEESAELLKVVQGEESMADAFIKGVEADRRVSSGSLF</sequence>
<dbReference type="InterPro" id="IPR022137">
    <property type="entry name" value="Znf_prot_DUF3669"/>
</dbReference>
<evidence type="ECO:0000313" key="2">
    <source>
        <dbReference type="EMBL" id="KJY00575.1"/>
    </source>
</evidence>
<dbReference type="PANTHER" id="PTHR40780">
    <property type="entry name" value="DUF3669 DOMAIN-CONTAINING PROTEIN"/>
    <property type="match status" value="1"/>
</dbReference>
<evidence type="ECO:0000313" key="3">
    <source>
        <dbReference type="Proteomes" id="UP000033647"/>
    </source>
</evidence>
<gene>
    <name evidence="2" type="ORF">TI39_contig323g00044</name>
</gene>
<keyword evidence="3" id="KW-1185">Reference proteome</keyword>
<feature type="domain" description="DUF3669" evidence="1">
    <location>
        <begin position="306"/>
        <end position="368"/>
    </location>
</feature>
<dbReference type="EMBL" id="LAFY01000315">
    <property type="protein sequence ID" value="KJY00575.1"/>
    <property type="molecule type" value="Genomic_DNA"/>
</dbReference>
<reference evidence="2 3" key="1">
    <citation type="submission" date="2015-03" db="EMBL/GenBank/DDBJ databases">
        <title>RNA-seq based gene annotation and comparative genomics of four Zymoseptoria species reveal species-specific pathogenicity related genes and transposable element activity.</title>
        <authorList>
            <person name="Grandaubert J."/>
            <person name="Bhattacharyya A."/>
            <person name="Stukenbrock E.H."/>
        </authorList>
    </citation>
    <scope>NUCLEOTIDE SEQUENCE [LARGE SCALE GENOMIC DNA]</scope>
    <source>
        <strain evidence="2 3">Zb18110</strain>
    </source>
</reference>
<dbReference type="AlphaFoldDB" id="A0A0F4GT20"/>